<keyword evidence="3" id="KW-1185">Reference proteome</keyword>
<feature type="compositionally biased region" description="Low complexity" evidence="1">
    <location>
        <begin position="86"/>
        <end position="96"/>
    </location>
</feature>
<evidence type="ECO:0000313" key="3">
    <source>
        <dbReference type="Proteomes" id="UP001174691"/>
    </source>
</evidence>
<evidence type="ECO:0000313" key="2">
    <source>
        <dbReference type="EMBL" id="KAJ9149660.1"/>
    </source>
</evidence>
<feature type="region of interest" description="Disordered" evidence="1">
    <location>
        <begin position="662"/>
        <end position="770"/>
    </location>
</feature>
<accession>A0AA38S5E5</accession>
<sequence length="847" mass="93325">MEAFAETETDKMFVTAQDPWETYPEATVMDQSAVDPSNIDYQFDDLIDAGQFEDTDGLFGSPGEEKTEFYYGGSDLSQPTGDEQAADNAGGNQAAAMSSGVATPTGSPSDVFTNLPALAHGNGSTSIPVQANAPTLPAPVLLTFPQTNPAASEADKTGLAALGPVALPQDPEPAKEATNTIGIVTIPDAAASAQTLPQAPALPVPELSFEEGNPLLDASLFDNPLCGRAPAETDNHMPQGPDVLAMVNSVAPNSYMPQQSSNTQHQQQVMPHQPIQNPCLTGPTPLYMPQPMRPVPPRTIATLRGFTPVAGYPQTAAPHQAMQPQPYAANSYPIPPQAMTPGFTDPYAPQLKRPAPRSGEYANLNLPPPTKRIRHRRDGNRRGSNNPSLFYRPLPVPPIDWSPPSHPDSSPPLFRYNDHGELLGNLLYSRDDLAAFLTGPQGNGKAPSRSEKLTLWIQQAPAYEAHRYGPDCGVCRWDGCPVKRNTVSKGQFRVALDERGSMSGKATDPFRVAGYMHLFCFEEVFNIHCLFFDTDRIAVRPDRRQFRFEERNPMALSGELVATLERWQRAEGRRLNEERASGVRDPATPKGRKLWLALTRAVLAAPGYLESLGRRNEIHVGTYEGDLRKYQMMVDKRVAGKREAARVIEIVDDDEDEVVVVQPTPPRSDVRAGRVAASRRPSIQRYTPPGARKRSRDADEEDYISAHTSYRKRTRTDDADHTSPPPSSRPRRPSIVRYTPPAARKRGRSDDDDDESSPPAKRPARFDLRQVQEDTKAAVRETLKKSCEREERRVSRVIESCIPAVGEMPHYKRLEVQKAVLREAYRVREGLLPKWGSLPGGLDRGRV</sequence>
<reference evidence="2" key="1">
    <citation type="submission" date="2022-07" db="EMBL/GenBank/DDBJ databases">
        <title>Fungi with potential for degradation of polypropylene.</title>
        <authorList>
            <person name="Gostincar C."/>
        </authorList>
    </citation>
    <scope>NUCLEOTIDE SEQUENCE</scope>
    <source>
        <strain evidence="2">EXF-13287</strain>
    </source>
</reference>
<gene>
    <name evidence="2" type="ORF">NKR19_g5577</name>
</gene>
<protein>
    <submittedName>
        <fullName evidence="2">Uncharacterized protein</fullName>
    </submittedName>
</protein>
<name>A0AA38S5E5_9PEZI</name>
<dbReference type="EMBL" id="JANBVN010000077">
    <property type="protein sequence ID" value="KAJ9149660.1"/>
    <property type="molecule type" value="Genomic_DNA"/>
</dbReference>
<organism evidence="2 3">
    <name type="scientific">Coniochaeta hoffmannii</name>
    <dbReference type="NCBI Taxonomy" id="91930"/>
    <lineage>
        <taxon>Eukaryota</taxon>
        <taxon>Fungi</taxon>
        <taxon>Dikarya</taxon>
        <taxon>Ascomycota</taxon>
        <taxon>Pezizomycotina</taxon>
        <taxon>Sordariomycetes</taxon>
        <taxon>Sordariomycetidae</taxon>
        <taxon>Coniochaetales</taxon>
        <taxon>Coniochaetaceae</taxon>
        <taxon>Coniochaeta</taxon>
    </lineage>
</organism>
<dbReference type="Proteomes" id="UP001174691">
    <property type="component" value="Unassembled WGS sequence"/>
</dbReference>
<feature type="region of interest" description="Disordered" evidence="1">
    <location>
        <begin position="339"/>
        <end position="392"/>
    </location>
</feature>
<proteinExistence type="predicted"/>
<comment type="caution">
    <text evidence="2">The sequence shown here is derived from an EMBL/GenBank/DDBJ whole genome shotgun (WGS) entry which is preliminary data.</text>
</comment>
<evidence type="ECO:0000256" key="1">
    <source>
        <dbReference type="SAM" id="MobiDB-lite"/>
    </source>
</evidence>
<feature type="region of interest" description="Disordered" evidence="1">
    <location>
        <begin position="73"/>
        <end position="107"/>
    </location>
</feature>
<dbReference type="AlphaFoldDB" id="A0AA38S5E5"/>